<feature type="transmembrane region" description="Helical" evidence="1">
    <location>
        <begin position="71"/>
        <end position="91"/>
    </location>
</feature>
<dbReference type="PANTHER" id="PTHR47284">
    <property type="entry name" value="FATTY-ACID-BINDING PROTEIN 2"/>
    <property type="match status" value="1"/>
</dbReference>
<dbReference type="Gene3D" id="3.50.70.10">
    <property type="match status" value="1"/>
</dbReference>
<dbReference type="InterPro" id="IPR016088">
    <property type="entry name" value="Chalcone_isomerase_3-sand"/>
</dbReference>
<dbReference type="STRING" id="1141098.A0A1Y2EHZ7"/>
<dbReference type="Proteomes" id="UP000193689">
    <property type="component" value="Unassembled WGS sequence"/>
</dbReference>
<keyword evidence="1" id="KW-0472">Membrane</keyword>
<feature type="domain" description="Chalcone isomerase" evidence="2">
    <location>
        <begin position="163"/>
        <end position="364"/>
    </location>
</feature>
<dbReference type="RefSeq" id="XP_040720526.1">
    <property type="nucleotide sequence ID" value="XM_040859025.1"/>
</dbReference>
<accession>A0A1Y2EHZ7</accession>
<evidence type="ECO:0000256" key="1">
    <source>
        <dbReference type="SAM" id="Phobius"/>
    </source>
</evidence>
<dbReference type="InterPro" id="IPR036298">
    <property type="entry name" value="Chalcone_isomerase_sf"/>
</dbReference>
<sequence length="388" mass="43700">MRSTRFLVRPDVLVRSLQTPIRRPPQSCLRAPRQTRTFLMRPRTSTRAVERLDINGLRHKAYDYHLKRHRFLQAGALAGVIAFTYTAYLLYLELQKPKKMDTGLPSGVDPFSTEGGSKRKTVIHDADGKEMVPTGYKGVPSFPRTLDLDMGTGNGQETVDGVEYTLVGLGMRSVSFLGIYVYLVGYYIATSDIAAIQSKLVKEVNPIATTLVPSERDDLRRRLLDPFEGEKLWREILDDVKPRSIFRIVPVKDTDFHHLRDGFVRAIMGRTQALPKEHADEGFARAMQEFRALWNRGKAPNKSELLMVRDERGVLTVVFDAGKGKGQNRGTVGRVLDERVSKALWMNYLAGRQVASEPARKNIVEGIMEFVERPVGTVAAQVVVSHHV</sequence>
<gene>
    <name evidence="3" type="ORF">BCR38DRAFT_415520</name>
</gene>
<evidence type="ECO:0000313" key="4">
    <source>
        <dbReference type="Proteomes" id="UP000193689"/>
    </source>
</evidence>
<dbReference type="FunCoup" id="A0A1Y2EHZ7">
    <property type="interactions" value="131"/>
</dbReference>
<reference evidence="3 4" key="1">
    <citation type="submission" date="2016-07" db="EMBL/GenBank/DDBJ databases">
        <title>Pervasive Adenine N6-methylation of Active Genes in Fungi.</title>
        <authorList>
            <consortium name="DOE Joint Genome Institute"/>
            <person name="Mondo S.J."/>
            <person name="Dannebaum R.O."/>
            <person name="Kuo R.C."/>
            <person name="Labutti K."/>
            <person name="Haridas S."/>
            <person name="Kuo A."/>
            <person name="Salamov A."/>
            <person name="Ahrendt S.R."/>
            <person name="Lipzen A."/>
            <person name="Sullivan W."/>
            <person name="Andreopoulos W.B."/>
            <person name="Clum A."/>
            <person name="Lindquist E."/>
            <person name="Daum C."/>
            <person name="Ramamoorthy G.K."/>
            <person name="Gryganskyi A."/>
            <person name="Culley D."/>
            <person name="Magnuson J.K."/>
            <person name="James T.Y."/>
            <person name="O'Malley M.A."/>
            <person name="Stajich J.E."/>
            <person name="Spatafora J.W."/>
            <person name="Visel A."/>
            <person name="Grigoriev I.V."/>
        </authorList>
    </citation>
    <scope>NUCLEOTIDE SEQUENCE [LARGE SCALE GENOMIC DNA]</scope>
    <source>
        <strain evidence="3 4">CBS 129021</strain>
    </source>
</reference>
<dbReference type="InterPro" id="IPR016087">
    <property type="entry name" value="Chalcone_isomerase"/>
</dbReference>
<dbReference type="SUPFAM" id="SSF54626">
    <property type="entry name" value="Chalcone isomerase"/>
    <property type="match status" value="1"/>
</dbReference>
<evidence type="ECO:0000259" key="2">
    <source>
        <dbReference type="Pfam" id="PF16035"/>
    </source>
</evidence>
<organism evidence="3 4">
    <name type="scientific">Pseudomassariella vexata</name>
    <dbReference type="NCBI Taxonomy" id="1141098"/>
    <lineage>
        <taxon>Eukaryota</taxon>
        <taxon>Fungi</taxon>
        <taxon>Dikarya</taxon>
        <taxon>Ascomycota</taxon>
        <taxon>Pezizomycotina</taxon>
        <taxon>Sordariomycetes</taxon>
        <taxon>Xylariomycetidae</taxon>
        <taxon>Amphisphaeriales</taxon>
        <taxon>Pseudomassariaceae</taxon>
        <taxon>Pseudomassariella</taxon>
    </lineage>
</organism>
<dbReference type="AlphaFoldDB" id="A0A1Y2EHZ7"/>
<evidence type="ECO:0000313" key="3">
    <source>
        <dbReference type="EMBL" id="ORY70934.1"/>
    </source>
</evidence>
<name>A0A1Y2EHZ7_9PEZI</name>
<protein>
    <submittedName>
        <fullName evidence="3">Chalcone-flavanone isomerase-domain-containing protein</fullName>
    </submittedName>
</protein>
<comment type="caution">
    <text evidence="3">The sequence shown here is derived from an EMBL/GenBank/DDBJ whole genome shotgun (WGS) entry which is preliminary data.</text>
</comment>
<dbReference type="GeneID" id="63775237"/>
<dbReference type="OrthoDB" id="18193at2759"/>
<proteinExistence type="predicted"/>
<keyword evidence="1" id="KW-0812">Transmembrane</keyword>
<keyword evidence="3" id="KW-0413">Isomerase</keyword>
<dbReference type="InParanoid" id="A0A1Y2EHZ7"/>
<dbReference type="PANTHER" id="PTHR47284:SF3">
    <property type="entry name" value="FATTY-ACID-BINDING PROTEIN 2"/>
    <property type="match status" value="1"/>
</dbReference>
<keyword evidence="4" id="KW-1185">Reference proteome</keyword>
<dbReference type="EMBL" id="MCFJ01000001">
    <property type="protein sequence ID" value="ORY70934.1"/>
    <property type="molecule type" value="Genomic_DNA"/>
</dbReference>
<dbReference type="GO" id="GO:0016872">
    <property type="term" value="F:intramolecular lyase activity"/>
    <property type="evidence" value="ECO:0007669"/>
    <property type="project" value="InterPro"/>
</dbReference>
<feature type="transmembrane region" description="Helical" evidence="1">
    <location>
        <begin position="169"/>
        <end position="189"/>
    </location>
</feature>
<keyword evidence="1" id="KW-1133">Transmembrane helix</keyword>
<dbReference type="Pfam" id="PF16035">
    <property type="entry name" value="Chalcone_2"/>
    <property type="match status" value="1"/>
</dbReference>